<reference evidence="2" key="1">
    <citation type="submission" date="2020-10" db="EMBL/GenBank/DDBJ databases">
        <title>Connecting structure to function with the recovery of over 1000 high-quality activated sludge metagenome-assembled genomes encoding full-length rRNA genes using long-read sequencing.</title>
        <authorList>
            <person name="Singleton C.M."/>
            <person name="Petriglieri F."/>
            <person name="Kristensen J.M."/>
            <person name="Kirkegaard R.H."/>
            <person name="Michaelsen T.Y."/>
            <person name="Andersen M.H."/>
            <person name="Karst S.M."/>
            <person name="Dueholm M.S."/>
            <person name="Nielsen P.H."/>
            <person name="Albertsen M."/>
        </authorList>
    </citation>
    <scope>NUCLEOTIDE SEQUENCE</scope>
    <source>
        <strain evidence="2">Skiv_18-Q3-R9-52_MAXAC.067</strain>
    </source>
</reference>
<feature type="signal peptide" evidence="1">
    <location>
        <begin position="1"/>
        <end position="23"/>
    </location>
</feature>
<dbReference type="EMBL" id="JADKIO010000009">
    <property type="protein sequence ID" value="MBK9797249.1"/>
    <property type="molecule type" value="Genomic_DNA"/>
</dbReference>
<keyword evidence="1" id="KW-0732">Signal</keyword>
<comment type="caution">
    <text evidence="2">The sequence shown here is derived from an EMBL/GenBank/DDBJ whole genome shotgun (WGS) entry which is preliminary data.</text>
</comment>
<evidence type="ECO:0000313" key="3">
    <source>
        <dbReference type="Proteomes" id="UP000886657"/>
    </source>
</evidence>
<dbReference type="AlphaFoldDB" id="A0A9D7SIP3"/>
<feature type="chain" id="PRO_5039525004" evidence="1">
    <location>
        <begin position="24"/>
        <end position="202"/>
    </location>
</feature>
<sequence length="202" mass="21857">MRLHSTLRSFGLALLLAPFPAMAHCDSLDGPVIKAARAAFTTGDVNHVLVWVHPKDEGEIRGAFRRAQEVRKLGAEAQKLADQYFFETLVRVHRAGEGAPFTGLKPAGEDFGPAIPAGDKALESGDLKPLWKLVNDNIHTTLHQRFEAAVKAKAYKPGDLKAGREYVSSYVGFIHYVEAVYGAGAASEHGEGHEGHSGHEGH</sequence>
<accession>A0A9D7SIP3</accession>
<evidence type="ECO:0000256" key="1">
    <source>
        <dbReference type="SAM" id="SignalP"/>
    </source>
</evidence>
<gene>
    <name evidence="2" type="ORF">IPP58_12290</name>
</gene>
<evidence type="ECO:0000313" key="2">
    <source>
        <dbReference type="EMBL" id="MBK9797249.1"/>
    </source>
</evidence>
<organism evidence="2 3">
    <name type="scientific">Candidatus Geothrix skivensis</name>
    <dbReference type="NCBI Taxonomy" id="2954439"/>
    <lineage>
        <taxon>Bacteria</taxon>
        <taxon>Pseudomonadati</taxon>
        <taxon>Acidobacteriota</taxon>
        <taxon>Holophagae</taxon>
        <taxon>Holophagales</taxon>
        <taxon>Holophagaceae</taxon>
        <taxon>Geothrix</taxon>
    </lineage>
</organism>
<name>A0A9D7SIP3_9BACT</name>
<protein>
    <submittedName>
        <fullName evidence="2">Uncharacterized protein</fullName>
    </submittedName>
</protein>
<proteinExistence type="predicted"/>
<dbReference type="Pfam" id="PF20046">
    <property type="entry name" value="DUF6448"/>
    <property type="match status" value="1"/>
</dbReference>
<dbReference type="Proteomes" id="UP000886657">
    <property type="component" value="Unassembled WGS sequence"/>
</dbReference>
<dbReference type="InterPro" id="IPR045613">
    <property type="entry name" value="DUF6448"/>
</dbReference>